<name>A0A1Y6ISV1_9VIBR</name>
<evidence type="ECO:0000313" key="4">
    <source>
        <dbReference type="Proteomes" id="UP000196125"/>
    </source>
</evidence>
<evidence type="ECO:0000313" key="5">
    <source>
        <dbReference type="Proteomes" id="UP001283366"/>
    </source>
</evidence>
<dbReference type="RefSeq" id="WP_087479872.1">
    <property type="nucleotide sequence ID" value="NZ_AP024883.1"/>
</dbReference>
<evidence type="ECO:0000256" key="1">
    <source>
        <dbReference type="SAM" id="Phobius"/>
    </source>
</evidence>
<dbReference type="EMBL" id="JAWRCO010000001">
    <property type="protein sequence ID" value="MDW6003330.1"/>
    <property type="molecule type" value="Genomic_DNA"/>
</dbReference>
<keyword evidence="1" id="KW-1133">Transmembrane helix</keyword>
<proteinExistence type="predicted"/>
<evidence type="ECO:0000313" key="3">
    <source>
        <dbReference type="EMBL" id="SMR99880.1"/>
    </source>
</evidence>
<organism evidence="3 4">
    <name type="scientific">Vibrio mangrovi</name>
    <dbReference type="NCBI Taxonomy" id="474394"/>
    <lineage>
        <taxon>Bacteria</taxon>
        <taxon>Pseudomonadati</taxon>
        <taxon>Pseudomonadota</taxon>
        <taxon>Gammaproteobacteria</taxon>
        <taxon>Vibrionales</taxon>
        <taxon>Vibrionaceae</taxon>
        <taxon>Vibrio</taxon>
    </lineage>
</organism>
<sequence length="437" mass="49729">MSWIYFTQPNIRQQGIATLLLTALMLSIALMVVGRSALITRYQLADVQQEIKRSQSFWKAEGELECLWTQERSAYAKETLPVQCQQVKHETRFLPPDKKLFTVTAGTTTLQKYYRLSLPDLSGVVKATSHLILTDNASFAPDPGHQLPDGRWACVVLRYKYDFSAPSVTTYHPEQLPYPLYRGFPSQTEQRCAGQYHTVASRAQAAKSDYLYTPTLSPFRDLFGVDVQQWFQVMSHPRIGRVPESLDNSVTGQFRYTDSSQLPVSRLNPDCATQIEDVISHGKMIIWVYGGCVLSDPDIQQINRVIQAKFPQQGIILLIQDGLVGIKSQHSLQGMLYQLVTPEHAAMLFREWASTSLQAELKKSLARLDPEQEITSEQVSYFQSGSFYPFGGLVLDAERRFALVQGSLDFRYRRDLLIKPLSLIRPTSWRGESWYEP</sequence>
<dbReference type="Proteomes" id="UP000196125">
    <property type="component" value="Unassembled WGS sequence"/>
</dbReference>
<dbReference type="EMBL" id="FXXI01000001">
    <property type="protein sequence ID" value="SMR99880.1"/>
    <property type="molecule type" value="Genomic_DNA"/>
</dbReference>
<keyword evidence="1" id="KW-0812">Transmembrane</keyword>
<reference evidence="3 4" key="1">
    <citation type="submission" date="2017-05" db="EMBL/GenBank/DDBJ databases">
        <authorList>
            <person name="Song R."/>
            <person name="Chenine A.L."/>
            <person name="Ruprecht R.M."/>
        </authorList>
    </citation>
    <scope>NUCLEOTIDE SEQUENCE [LARGE SCALE GENOMIC DNA]</scope>
    <source>
        <strain evidence="3 4">CECT 7927</strain>
    </source>
</reference>
<keyword evidence="5" id="KW-1185">Reference proteome</keyword>
<gene>
    <name evidence="2" type="ORF">SBX37_10770</name>
    <name evidence="3" type="ORF">VIM7927_01115</name>
</gene>
<accession>A0A1Y6ISV1</accession>
<evidence type="ECO:0000313" key="2">
    <source>
        <dbReference type="EMBL" id="MDW6003330.1"/>
    </source>
</evidence>
<keyword evidence="1" id="KW-0472">Membrane</keyword>
<feature type="transmembrane region" description="Helical" evidence="1">
    <location>
        <begin position="15"/>
        <end position="33"/>
    </location>
</feature>
<dbReference type="OrthoDB" id="5814101at2"/>
<dbReference type="Proteomes" id="UP001283366">
    <property type="component" value="Unassembled WGS sequence"/>
</dbReference>
<protein>
    <submittedName>
        <fullName evidence="3">Uncharacterized protein</fullName>
    </submittedName>
</protein>
<dbReference type="AlphaFoldDB" id="A0A1Y6ISV1"/>
<reference evidence="2 5" key="2">
    <citation type="submission" date="2023-11" db="EMBL/GenBank/DDBJ databases">
        <title>Plant-associative lifestyle of Vibrio porteresiae and its evolutionary dynamics.</title>
        <authorList>
            <person name="Rameshkumar N."/>
            <person name="Kirti K."/>
        </authorList>
    </citation>
    <scope>NUCLEOTIDE SEQUENCE [LARGE SCALE GENOMIC DNA]</scope>
    <source>
        <strain evidence="2 5">MSSRF38</strain>
    </source>
</reference>